<evidence type="ECO:0000256" key="2">
    <source>
        <dbReference type="ARBA" id="ARBA00022837"/>
    </source>
</evidence>
<keyword evidence="2" id="KW-0106">Calcium</keyword>
<dbReference type="GO" id="GO:0046928">
    <property type="term" value="P:regulation of neurotransmitter secretion"/>
    <property type="evidence" value="ECO:0007669"/>
    <property type="project" value="TreeGrafter"/>
</dbReference>
<keyword evidence="3" id="KW-1133">Transmembrane helix</keyword>
<name>A0A8S3JRF2_9BILA</name>
<dbReference type="GO" id="GO:0005509">
    <property type="term" value="F:calcium ion binding"/>
    <property type="evidence" value="ECO:0007669"/>
    <property type="project" value="TreeGrafter"/>
</dbReference>
<dbReference type="Proteomes" id="UP000681720">
    <property type="component" value="Unassembled WGS sequence"/>
</dbReference>
<keyword evidence="3" id="KW-0472">Membrane</keyword>
<dbReference type="EMBL" id="CAJOBH010260516">
    <property type="protein sequence ID" value="CAF5154777.1"/>
    <property type="molecule type" value="Genomic_DNA"/>
</dbReference>
<reference evidence="5" key="1">
    <citation type="submission" date="2021-02" db="EMBL/GenBank/DDBJ databases">
        <authorList>
            <person name="Nowell W R."/>
        </authorList>
    </citation>
    <scope>NUCLEOTIDE SEQUENCE</scope>
</reference>
<dbReference type="AlphaFoldDB" id="A0A8S3JRF2"/>
<dbReference type="EMBL" id="CAJOBJ010365598">
    <property type="protein sequence ID" value="CAF5220835.1"/>
    <property type="molecule type" value="Genomic_DNA"/>
</dbReference>
<evidence type="ECO:0000313" key="6">
    <source>
        <dbReference type="Proteomes" id="UP000681720"/>
    </source>
</evidence>
<gene>
    <name evidence="4" type="ORF">BYL167_LOCUS73138</name>
    <name evidence="5" type="ORF">GIL414_LOCUS84230</name>
</gene>
<evidence type="ECO:0000256" key="3">
    <source>
        <dbReference type="SAM" id="Phobius"/>
    </source>
</evidence>
<dbReference type="GO" id="GO:0030672">
    <property type="term" value="C:synaptic vesicle membrane"/>
    <property type="evidence" value="ECO:0007669"/>
    <property type="project" value="TreeGrafter"/>
</dbReference>
<evidence type="ECO:0000313" key="5">
    <source>
        <dbReference type="EMBL" id="CAF5220835.1"/>
    </source>
</evidence>
<keyword evidence="3" id="KW-0812">Transmembrane</keyword>
<evidence type="ECO:0000256" key="1">
    <source>
        <dbReference type="ARBA" id="ARBA00022723"/>
    </source>
</evidence>
<dbReference type="PANTHER" id="PTHR45911">
    <property type="entry name" value="C2 DOMAIN-CONTAINING PROTEIN"/>
    <property type="match status" value="1"/>
</dbReference>
<feature type="transmembrane region" description="Helical" evidence="3">
    <location>
        <begin position="12"/>
        <end position="45"/>
    </location>
</feature>
<dbReference type="PANTHER" id="PTHR45911:SF4">
    <property type="entry name" value="MULTIPLE C2 AND TRANSMEMBRANE DOMAIN-CONTAINING PROTEIN"/>
    <property type="match status" value="1"/>
</dbReference>
<accession>A0A8S3JRF2</accession>
<evidence type="ECO:0000313" key="4">
    <source>
        <dbReference type="EMBL" id="CAF5154777.1"/>
    </source>
</evidence>
<comment type="caution">
    <text evidence="5">The sequence shown here is derived from an EMBL/GenBank/DDBJ whole genome shotgun (WGS) entry which is preliminary data.</text>
</comment>
<protein>
    <submittedName>
        <fullName evidence="5">Uncharacterized protein</fullName>
    </submittedName>
</protein>
<organism evidence="5 6">
    <name type="scientific">Rotaria magnacalcarata</name>
    <dbReference type="NCBI Taxonomy" id="392030"/>
    <lineage>
        <taxon>Eukaryota</taxon>
        <taxon>Metazoa</taxon>
        <taxon>Spiralia</taxon>
        <taxon>Gnathifera</taxon>
        <taxon>Rotifera</taxon>
        <taxon>Eurotatoria</taxon>
        <taxon>Bdelloidea</taxon>
        <taxon>Philodinida</taxon>
        <taxon>Philodinidae</taxon>
        <taxon>Rotaria</taxon>
    </lineage>
</organism>
<sequence>MERIKNVFNFTVPWLSILAITVLTIISTILYHIPLRYLVLAFIINKFTKRFRKPKGYIDNNELADFISRLPSDPELLQYRELKILTRIPTPKKYKRTTINGK</sequence>
<dbReference type="Proteomes" id="UP000681967">
    <property type="component" value="Unassembled WGS sequence"/>
</dbReference>
<proteinExistence type="predicted"/>
<keyword evidence="1" id="KW-0479">Metal-binding</keyword>